<feature type="domain" description="Small ribosomal subunit protein uS5 C-terminal" evidence="1">
    <location>
        <begin position="219"/>
        <end position="289"/>
    </location>
</feature>
<accession>A0A1G4IKS6</accession>
<protein>
    <submittedName>
        <fullName evidence="2">Ribosomal protein S5, C-terminal domain containing protein, putative</fullName>
    </submittedName>
</protein>
<gene>
    <name evidence="2" type="ORF">TEOVI_000879400</name>
</gene>
<dbReference type="AlphaFoldDB" id="A0A1G4IKS6"/>
<dbReference type="Proteomes" id="UP000195570">
    <property type="component" value="Unassembled WGS sequence"/>
</dbReference>
<evidence type="ECO:0000313" key="2">
    <source>
        <dbReference type="EMBL" id="SCU73192.1"/>
    </source>
</evidence>
<dbReference type="EMBL" id="CZPT02002007">
    <property type="protein sequence ID" value="SCU73192.1"/>
    <property type="molecule type" value="Genomic_DNA"/>
</dbReference>
<sequence length="435" mass="50038">MFRLTAASQKNLNSWYTKGTMRGGVPRIYYAWMRPGSFTRRRFEKMRNPFVDLETGTSLYFRDTRDSAEAIAHAADSKGIKGMDNAIDLYNEYRIVPDLYPEGFQWKHKLNTEYNQWRSNTWLTPDLIPKEHRGRFLCNFQLNIVAYDMRVVKFSPKDHRQWIYCVLYVGSGKGIAGWGRAVAPSTQEAKKEAIREAFSNIIAVDLEQEGPMYPVRVNADGVRVLLYPARRIVANFRVADILCAFGFQHAGCRINLKATNNPKSPTHTVEGVFEAVKALRSVSEIAASRGKVPHSLIYNIYPYLEEIRRRKGMMAMHPPGKDGLLMPDRVVDNRLPDHLKKGYYDDVYWKDFFAGSDEHLNEPRMGLRGDEMRRRLEEAQTSPAPTTAKDTRRRTLEDVLKRLGKTTRDLGSIPIVNPRVDVGLPTHIKRNYQLH</sequence>
<dbReference type="GO" id="GO:0003735">
    <property type="term" value="F:structural constituent of ribosome"/>
    <property type="evidence" value="ECO:0007669"/>
    <property type="project" value="InterPro"/>
</dbReference>
<proteinExistence type="predicted"/>
<dbReference type="RefSeq" id="XP_067083589.1">
    <property type="nucleotide sequence ID" value="XM_067227488.1"/>
</dbReference>
<name>A0A1G4IKS6_TRYEQ</name>
<dbReference type="VEuPathDB" id="TriTrypDB:TEOVI_000879400"/>
<dbReference type="SMR" id="A0A1G4IKS6"/>
<dbReference type="GO" id="GO:0005840">
    <property type="term" value="C:ribosome"/>
    <property type="evidence" value="ECO:0007669"/>
    <property type="project" value="UniProtKB-KW"/>
</dbReference>
<keyword evidence="2" id="KW-0687">Ribonucleoprotein</keyword>
<keyword evidence="3" id="KW-1185">Reference proteome</keyword>
<evidence type="ECO:0000259" key="1">
    <source>
        <dbReference type="Pfam" id="PF03719"/>
    </source>
</evidence>
<dbReference type="GO" id="GO:0006412">
    <property type="term" value="P:translation"/>
    <property type="evidence" value="ECO:0007669"/>
    <property type="project" value="InterPro"/>
</dbReference>
<dbReference type="GeneID" id="92382728"/>
<comment type="caution">
    <text evidence="2">The sequence shown here is derived from an EMBL/GenBank/DDBJ whole genome shotgun (WGS) entry which is preliminary data.</text>
</comment>
<dbReference type="InterPro" id="IPR005324">
    <property type="entry name" value="Ribosomal_uS5_C"/>
</dbReference>
<keyword evidence="2" id="KW-0689">Ribosomal protein</keyword>
<organism evidence="2 3">
    <name type="scientific">Trypanosoma equiperdum</name>
    <dbReference type="NCBI Taxonomy" id="5694"/>
    <lineage>
        <taxon>Eukaryota</taxon>
        <taxon>Discoba</taxon>
        <taxon>Euglenozoa</taxon>
        <taxon>Kinetoplastea</taxon>
        <taxon>Metakinetoplastina</taxon>
        <taxon>Trypanosomatida</taxon>
        <taxon>Trypanosomatidae</taxon>
        <taxon>Trypanosoma</taxon>
    </lineage>
</organism>
<reference evidence="2" key="1">
    <citation type="submission" date="2016-09" db="EMBL/GenBank/DDBJ databases">
        <authorList>
            <person name="Hebert L."/>
            <person name="Moumen B."/>
        </authorList>
    </citation>
    <scope>NUCLEOTIDE SEQUENCE [LARGE SCALE GENOMIC DNA]</scope>
    <source>
        <strain evidence="2">OVI</strain>
    </source>
</reference>
<evidence type="ECO:0000313" key="3">
    <source>
        <dbReference type="Proteomes" id="UP000195570"/>
    </source>
</evidence>
<dbReference type="SUPFAM" id="SSF54768">
    <property type="entry name" value="dsRNA-binding domain-like"/>
    <property type="match status" value="1"/>
</dbReference>
<dbReference type="Pfam" id="PF03719">
    <property type="entry name" value="Ribosomal_S5_C"/>
    <property type="match status" value="1"/>
</dbReference>